<dbReference type="EMBL" id="FR905401">
    <property type="protein sequence ID" value="CDQ79061.1"/>
    <property type="molecule type" value="Genomic_DNA"/>
</dbReference>
<reference evidence="2" key="1">
    <citation type="journal article" date="2014" name="Nat. Commun.">
        <title>The rainbow trout genome provides novel insights into evolution after whole-genome duplication in vertebrates.</title>
        <authorList>
            <person name="Berthelot C."/>
            <person name="Brunet F."/>
            <person name="Chalopin D."/>
            <person name="Juanchich A."/>
            <person name="Bernard M."/>
            <person name="Noel B."/>
            <person name="Bento P."/>
            <person name="Da Silva C."/>
            <person name="Labadie K."/>
            <person name="Alberti A."/>
            <person name="Aury J.M."/>
            <person name="Louis A."/>
            <person name="Dehais P."/>
            <person name="Bardou P."/>
            <person name="Montfort J."/>
            <person name="Klopp C."/>
            <person name="Cabau C."/>
            <person name="Gaspin C."/>
            <person name="Thorgaard G.H."/>
            <person name="Boussaha M."/>
            <person name="Quillet E."/>
            <person name="Guyomard R."/>
            <person name="Galiana D."/>
            <person name="Bobe J."/>
            <person name="Volff J.N."/>
            <person name="Genet C."/>
            <person name="Wincker P."/>
            <person name="Jaillon O."/>
            <person name="Roest Crollius H."/>
            <person name="Guiguen Y."/>
        </authorList>
    </citation>
    <scope>NUCLEOTIDE SEQUENCE [LARGE SCALE GENOMIC DNA]</scope>
</reference>
<dbReference type="GO" id="GO:0007264">
    <property type="term" value="P:small GTPase-mediated signal transduction"/>
    <property type="evidence" value="ECO:0007669"/>
    <property type="project" value="InterPro"/>
</dbReference>
<dbReference type="STRING" id="8022.A0A060XHX4"/>
<dbReference type="Pfam" id="PF06920">
    <property type="entry name" value="DHR-2_Lobe_A"/>
    <property type="match status" value="1"/>
</dbReference>
<protein>
    <recommendedName>
        <fullName evidence="1">DOCKER Lobe A domain-containing protein</fullName>
    </recommendedName>
</protein>
<evidence type="ECO:0000313" key="3">
    <source>
        <dbReference type="Proteomes" id="UP000193380"/>
    </source>
</evidence>
<dbReference type="Proteomes" id="UP000193380">
    <property type="component" value="Unassembled WGS sequence"/>
</dbReference>
<proteinExistence type="predicted"/>
<feature type="domain" description="DOCKER Lobe A" evidence="1">
    <location>
        <begin position="77"/>
        <end position="145"/>
    </location>
</feature>
<gene>
    <name evidence="2" type="ORF">GSONMT00015108001</name>
</gene>
<dbReference type="InterPro" id="IPR026791">
    <property type="entry name" value="DOCK"/>
</dbReference>
<organism evidence="2 3">
    <name type="scientific">Oncorhynchus mykiss</name>
    <name type="common">Rainbow trout</name>
    <name type="synonym">Salmo gairdneri</name>
    <dbReference type="NCBI Taxonomy" id="8022"/>
    <lineage>
        <taxon>Eukaryota</taxon>
        <taxon>Metazoa</taxon>
        <taxon>Chordata</taxon>
        <taxon>Craniata</taxon>
        <taxon>Vertebrata</taxon>
        <taxon>Euteleostomi</taxon>
        <taxon>Actinopterygii</taxon>
        <taxon>Neopterygii</taxon>
        <taxon>Teleostei</taxon>
        <taxon>Protacanthopterygii</taxon>
        <taxon>Salmoniformes</taxon>
        <taxon>Salmonidae</taxon>
        <taxon>Salmoninae</taxon>
        <taxon>Oncorhynchus</taxon>
    </lineage>
</organism>
<sequence>MQVTMSLSSLVGTSQNFNEEFLRRSLKTILTYGEEDLELRETTFPDQVQDLVFNLHMILSDTVKMKEHQEDPEMLIDLMYRIAKGYQTSPDLRLTWLQNMAGKHSERTNHAEAAQCLVHSAALVAEYLSMLEDRKYLPVGCVTFQVRPRERTILGLCRCGYFFVWTRQLSFNLHLEICSTAGFILAESLGTWRDVALQVSS</sequence>
<evidence type="ECO:0000259" key="1">
    <source>
        <dbReference type="Pfam" id="PF06920"/>
    </source>
</evidence>
<dbReference type="InterPro" id="IPR043161">
    <property type="entry name" value="DOCK_C_lobe_A"/>
</dbReference>
<name>A0A060XHX4_ONCMY</name>
<dbReference type="PANTHER" id="PTHR23317">
    <property type="entry name" value="DEDICATOR OF CYTOKINESIS DOCK"/>
    <property type="match status" value="1"/>
</dbReference>
<reference evidence="2" key="2">
    <citation type="submission" date="2014-03" db="EMBL/GenBank/DDBJ databases">
        <authorList>
            <person name="Genoscope - CEA"/>
        </authorList>
    </citation>
    <scope>NUCLEOTIDE SEQUENCE</scope>
</reference>
<dbReference type="AlphaFoldDB" id="A0A060XHX4"/>
<dbReference type="InterPro" id="IPR046769">
    <property type="entry name" value="DOCKER_Lobe_A"/>
</dbReference>
<accession>A0A060XHX4</accession>
<dbReference type="GO" id="GO:0005085">
    <property type="term" value="F:guanyl-nucleotide exchange factor activity"/>
    <property type="evidence" value="ECO:0007669"/>
    <property type="project" value="InterPro"/>
</dbReference>
<dbReference type="Gene3D" id="1.25.40.410">
    <property type="match status" value="1"/>
</dbReference>
<dbReference type="GO" id="GO:0007409">
    <property type="term" value="P:axonogenesis"/>
    <property type="evidence" value="ECO:0007669"/>
    <property type="project" value="TreeGrafter"/>
</dbReference>
<dbReference type="PANTHER" id="PTHR23317:SF78">
    <property type="entry name" value="DEDICATOR OF CYTOKINESIS PROTEIN 7"/>
    <property type="match status" value="1"/>
</dbReference>
<dbReference type="PaxDb" id="8022-A0A060XHX4"/>
<evidence type="ECO:0000313" key="2">
    <source>
        <dbReference type="EMBL" id="CDQ79061.1"/>
    </source>
</evidence>